<dbReference type="CDD" id="cd07990">
    <property type="entry name" value="LPLAT_LCLAT1-like"/>
    <property type="match status" value="1"/>
</dbReference>
<dbReference type="SUPFAM" id="SSF69593">
    <property type="entry name" value="Glycerol-3-phosphate (1)-acyltransferase"/>
    <property type="match status" value="1"/>
</dbReference>
<dbReference type="Proteomes" id="UP001548189">
    <property type="component" value="Unassembled WGS sequence"/>
</dbReference>
<organism evidence="1 2">
    <name type="scientific">Aliikangiella maris</name>
    <dbReference type="NCBI Taxonomy" id="3162458"/>
    <lineage>
        <taxon>Bacteria</taxon>
        <taxon>Pseudomonadati</taxon>
        <taxon>Pseudomonadota</taxon>
        <taxon>Gammaproteobacteria</taxon>
        <taxon>Oceanospirillales</taxon>
        <taxon>Pleioneaceae</taxon>
        <taxon>Aliikangiella</taxon>
    </lineage>
</organism>
<dbReference type="GO" id="GO:0016746">
    <property type="term" value="F:acyltransferase activity"/>
    <property type="evidence" value="ECO:0007669"/>
    <property type="project" value="UniProtKB-KW"/>
</dbReference>
<reference evidence="1 2" key="1">
    <citation type="submission" date="2024-06" db="EMBL/GenBank/DDBJ databases">
        <authorList>
            <person name="Li F."/>
        </authorList>
    </citation>
    <scope>NUCLEOTIDE SEQUENCE [LARGE SCALE GENOMIC DNA]</scope>
    <source>
        <strain evidence="1 2">GXAS 311</strain>
    </source>
</reference>
<name>A0ABV2BUQ1_9GAMM</name>
<comment type="caution">
    <text evidence="1">The sequence shown here is derived from an EMBL/GenBank/DDBJ whole genome shotgun (WGS) entry which is preliminary data.</text>
</comment>
<keyword evidence="2" id="KW-1185">Reference proteome</keyword>
<dbReference type="PANTHER" id="PTHR10983:SF16">
    <property type="entry name" value="LYSOCARDIOLIPIN ACYLTRANSFERASE 1"/>
    <property type="match status" value="1"/>
</dbReference>
<dbReference type="SMART" id="SM00563">
    <property type="entry name" value="PlsC"/>
    <property type="match status" value="1"/>
</dbReference>
<evidence type="ECO:0000313" key="2">
    <source>
        <dbReference type="Proteomes" id="UP001548189"/>
    </source>
</evidence>
<dbReference type="NCBIfam" id="NF010621">
    <property type="entry name" value="PRK14014.1"/>
    <property type="match status" value="1"/>
</dbReference>
<keyword evidence="1" id="KW-0012">Acyltransferase</keyword>
<dbReference type="InterPro" id="IPR002123">
    <property type="entry name" value="Plipid/glycerol_acylTrfase"/>
</dbReference>
<dbReference type="EMBL" id="JBEVCJ010000012">
    <property type="protein sequence ID" value="MET1255650.1"/>
    <property type="molecule type" value="Genomic_DNA"/>
</dbReference>
<proteinExistence type="predicted"/>
<dbReference type="PANTHER" id="PTHR10983">
    <property type="entry name" value="1-ACYLGLYCEROL-3-PHOSPHATE ACYLTRANSFERASE-RELATED"/>
    <property type="match status" value="1"/>
</dbReference>
<keyword evidence="1" id="KW-0808">Transferase</keyword>
<accession>A0ABV2BUQ1</accession>
<gene>
    <name evidence="1" type="ORF">ABVT43_10985</name>
</gene>
<dbReference type="Pfam" id="PF01553">
    <property type="entry name" value="Acyltransferase"/>
    <property type="match status" value="1"/>
</dbReference>
<dbReference type="EC" id="2.3.-.-" evidence="1"/>
<protein>
    <submittedName>
        <fullName evidence="1">Acyltransferase</fullName>
        <ecNumber evidence="1">2.3.-.-</ecNumber>
    </submittedName>
</protein>
<evidence type="ECO:0000313" key="1">
    <source>
        <dbReference type="EMBL" id="MET1255650.1"/>
    </source>
</evidence>
<sequence length="299" mass="34852">MLYKLLPAQLNGAITLLLYTLNTFFWFVPILVFAIIKLLLPIKPITTLCNYFLNLVASSWISVNSAVNWLTKPISWQVSLPDNLSTKDWYLVVANHQSWVDILVLQQVLNRKIPFLKFFLKQELFWIPVLGICWWALDFPFMKRYSKSYLKKNPHKKGEDFKTTQKACEKFKNIPISIMNFTEGSRFTPAKKQRQNSPYQHLLKPKSGGIGYVLTLMGDEIQHVLNVTINYPNNQQFSFWDFLCGRILHIQFHAELIEVPESVKGDFINSPEIRKATQQWLNSIWEKKDQALSQNSATH</sequence>